<dbReference type="CDD" id="cd06261">
    <property type="entry name" value="TM_PBP2"/>
    <property type="match status" value="1"/>
</dbReference>
<dbReference type="Gene3D" id="1.10.3720.10">
    <property type="entry name" value="MetI-like"/>
    <property type="match status" value="1"/>
</dbReference>
<feature type="domain" description="ABC transmembrane type-1" evidence="9">
    <location>
        <begin position="159"/>
        <end position="349"/>
    </location>
</feature>
<dbReference type="PANTHER" id="PTHR30614">
    <property type="entry name" value="MEMBRANE COMPONENT OF AMINO ACID ABC TRANSPORTER"/>
    <property type="match status" value="1"/>
</dbReference>
<dbReference type="RefSeq" id="WP_149815371.1">
    <property type="nucleotide sequence ID" value="NZ_VUOA01000005.1"/>
</dbReference>
<organism evidence="10 11">
    <name type="scientific">Salinarimonas soli</name>
    <dbReference type="NCBI Taxonomy" id="1638099"/>
    <lineage>
        <taxon>Bacteria</taxon>
        <taxon>Pseudomonadati</taxon>
        <taxon>Pseudomonadota</taxon>
        <taxon>Alphaproteobacteria</taxon>
        <taxon>Hyphomicrobiales</taxon>
        <taxon>Salinarimonadaceae</taxon>
        <taxon>Salinarimonas</taxon>
    </lineage>
</organism>
<evidence type="ECO:0000256" key="3">
    <source>
        <dbReference type="ARBA" id="ARBA00022448"/>
    </source>
</evidence>
<name>A0A5B2W1H8_9HYPH</name>
<comment type="caution">
    <text evidence="10">The sequence shown here is derived from an EMBL/GenBank/DDBJ whole genome shotgun (WGS) entry which is preliminary data.</text>
</comment>
<feature type="transmembrane region" description="Helical" evidence="8">
    <location>
        <begin position="292"/>
        <end position="315"/>
    </location>
</feature>
<accession>A0A5B2W1H8</accession>
<reference evidence="10 11" key="1">
    <citation type="submission" date="2019-09" db="EMBL/GenBank/DDBJ databases">
        <title>Salinarimonas rosea gen. nov., sp. nov., a new member of the a-2 subgroup of the Proteobacteria.</title>
        <authorList>
            <person name="Liu J."/>
        </authorList>
    </citation>
    <scope>NUCLEOTIDE SEQUENCE [LARGE SCALE GENOMIC DNA]</scope>
    <source>
        <strain evidence="10 11">BN140002</strain>
    </source>
</reference>
<evidence type="ECO:0000256" key="5">
    <source>
        <dbReference type="ARBA" id="ARBA00022692"/>
    </source>
</evidence>
<protein>
    <submittedName>
        <fullName evidence="10">Amino acid ABC transporter permease</fullName>
    </submittedName>
</protein>
<evidence type="ECO:0000313" key="10">
    <source>
        <dbReference type="EMBL" id="KAA2244059.1"/>
    </source>
</evidence>
<dbReference type="GO" id="GO:0043190">
    <property type="term" value="C:ATP-binding cassette (ABC) transporter complex"/>
    <property type="evidence" value="ECO:0007669"/>
    <property type="project" value="InterPro"/>
</dbReference>
<feature type="transmembrane region" description="Helical" evidence="8">
    <location>
        <begin position="194"/>
        <end position="220"/>
    </location>
</feature>
<dbReference type="InterPro" id="IPR010065">
    <property type="entry name" value="AA_ABC_transptr_permease_3TM"/>
</dbReference>
<feature type="transmembrane region" description="Helical" evidence="8">
    <location>
        <begin position="161"/>
        <end position="182"/>
    </location>
</feature>
<gene>
    <name evidence="10" type="ORF">F0L46_02110</name>
</gene>
<keyword evidence="5 8" id="KW-0812">Transmembrane</keyword>
<dbReference type="Proteomes" id="UP000323142">
    <property type="component" value="Unassembled WGS sequence"/>
</dbReference>
<feature type="transmembrane region" description="Helical" evidence="8">
    <location>
        <begin position="232"/>
        <end position="250"/>
    </location>
</feature>
<feature type="transmembrane region" description="Helical" evidence="8">
    <location>
        <begin position="129"/>
        <end position="149"/>
    </location>
</feature>
<sequence length="366" mass="40194">MTTTALQAAQAPLRRPRPSATWRRRLGPFIGTPVNAVITAVCLALLLWALSAAYRWGVTNAITEGGPQACKGRAGGACWPFLATKLRFMVFGYFPYDQHWRPLAALLVFFSACGVTMMPRFWSRRLVGLWAGAVAVIGVLLYGGVLGLPRVETTKWGGLPLSFMLAFVGLSLGFPLGLLLALARMSKMPAIRVLSIVFIEVIRGVPLISILFMATVMLPLFMPEGVTIDKLLRAQVAIIIFAAAYIAETVRGGLQAIPRGQFEAAGALGLHYWQSMRLIVLPQALKIVIPPLVNTFIGFFQDTTLVIIVGLLDFLDTVRSALRDPDWQGIAVIEGYVFAAAVYFVFSYGMGAYSRFLERRRRMGYD</sequence>
<comment type="similarity">
    <text evidence="2">Belongs to the binding-protein-dependent transport system permease family. HisMQ subfamily.</text>
</comment>
<dbReference type="EMBL" id="VUOA01000005">
    <property type="protein sequence ID" value="KAA2244059.1"/>
    <property type="molecule type" value="Genomic_DNA"/>
</dbReference>
<keyword evidence="7 8" id="KW-0472">Membrane</keyword>
<dbReference type="PROSITE" id="PS50928">
    <property type="entry name" value="ABC_TM1"/>
    <property type="match status" value="1"/>
</dbReference>
<evidence type="ECO:0000256" key="8">
    <source>
        <dbReference type="RuleBase" id="RU363032"/>
    </source>
</evidence>
<keyword evidence="4" id="KW-1003">Cell membrane</keyword>
<dbReference type="PANTHER" id="PTHR30614:SF41">
    <property type="entry name" value="INNER MEMBRANE AMINO-ACID ABC TRANSPORTER PERMEASE PROTEIN YHDY"/>
    <property type="match status" value="1"/>
</dbReference>
<dbReference type="NCBIfam" id="TIGR01726">
    <property type="entry name" value="HEQRo_perm_3TM"/>
    <property type="match status" value="1"/>
</dbReference>
<feature type="transmembrane region" description="Helical" evidence="8">
    <location>
        <begin position="103"/>
        <end position="122"/>
    </location>
</feature>
<dbReference type="InterPro" id="IPR035906">
    <property type="entry name" value="MetI-like_sf"/>
</dbReference>
<proteinExistence type="inferred from homology"/>
<evidence type="ECO:0000256" key="7">
    <source>
        <dbReference type="ARBA" id="ARBA00023136"/>
    </source>
</evidence>
<dbReference type="Pfam" id="PF00528">
    <property type="entry name" value="BPD_transp_1"/>
    <property type="match status" value="1"/>
</dbReference>
<feature type="transmembrane region" description="Helical" evidence="8">
    <location>
        <begin position="26"/>
        <end position="50"/>
    </location>
</feature>
<evidence type="ECO:0000313" key="11">
    <source>
        <dbReference type="Proteomes" id="UP000323142"/>
    </source>
</evidence>
<evidence type="ECO:0000256" key="4">
    <source>
        <dbReference type="ARBA" id="ARBA00022475"/>
    </source>
</evidence>
<dbReference type="AlphaFoldDB" id="A0A5B2W1H8"/>
<evidence type="ECO:0000256" key="6">
    <source>
        <dbReference type="ARBA" id="ARBA00022989"/>
    </source>
</evidence>
<keyword evidence="6 8" id="KW-1133">Transmembrane helix</keyword>
<comment type="subcellular location">
    <subcellularLocation>
        <location evidence="1">Cell inner membrane</location>
        <topology evidence="1">Multi-pass membrane protein</topology>
    </subcellularLocation>
    <subcellularLocation>
        <location evidence="8">Cell membrane</location>
        <topology evidence="8">Multi-pass membrane protein</topology>
    </subcellularLocation>
</comment>
<dbReference type="OrthoDB" id="9771188at2"/>
<evidence type="ECO:0000256" key="2">
    <source>
        <dbReference type="ARBA" id="ARBA00010072"/>
    </source>
</evidence>
<evidence type="ECO:0000259" key="9">
    <source>
        <dbReference type="PROSITE" id="PS50928"/>
    </source>
</evidence>
<feature type="transmembrane region" description="Helical" evidence="8">
    <location>
        <begin position="335"/>
        <end position="353"/>
    </location>
</feature>
<evidence type="ECO:0000256" key="1">
    <source>
        <dbReference type="ARBA" id="ARBA00004429"/>
    </source>
</evidence>
<reference evidence="10 11" key="2">
    <citation type="submission" date="2019-09" db="EMBL/GenBank/DDBJ databases">
        <authorList>
            <person name="Jin C."/>
        </authorList>
    </citation>
    <scope>NUCLEOTIDE SEQUENCE [LARGE SCALE GENOMIC DNA]</scope>
    <source>
        <strain evidence="10 11">BN140002</strain>
    </source>
</reference>
<dbReference type="InterPro" id="IPR043429">
    <property type="entry name" value="ArtM/GltK/GlnP/TcyL/YhdX-like"/>
</dbReference>
<dbReference type="SUPFAM" id="SSF161098">
    <property type="entry name" value="MetI-like"/>
    <property type="match status" value="1"/>
</dbReference>
<dbReference type="GO" id="GO:0022857">
    <property type="term" value="F:transmembrane transporter activity"/>
    <property type="evidence" value="ECO:0007669"/>
    <property type="project" value="InterPro"/>
</dbReference>
<dbReference type="GO" id="GO:0006865">
    <property type="term" value="P:amino acid transport"/>
    <property type="evidence" value="ECO:0007669"/>
    <property type="project" value="TreeGrafter"/>
</dbReference>
<keyword evidence="11" id="KW-1185">Reference proteome</keyword>
<dbReference type="InterPro" id="IPR000515">
    <property type="entry name" value="MetI-like"/>
</dbReference>
<keyword evidence="3 8" id="KW-0813">Transport</keyword>